<organism evidence="1 2">
    <name type="scientific">Paenibacillus terricola</name>
    <dbReference type="NCBI Taxonomy" id="2763503"/>
    <lineage>
        <taxon>Bacteria</taxon>
        <taxon>Bacillati</taxon>
        <taxon>Bacillota</taxon>
        <taxon>Bacilli</taxon>
        <taxon>Bacillales</taxon>
        <taxon>Paenibacillaceae</taxon>
        <taxon>Paenibacillus</taxon>
    </lineage>
</organism>
<comment type="caution">
    <text evidence="1">The sequence shown here is derived from an EMBL/GenBank/DDBJ whole genome shotgun (WGS) entry which is preliminary data.</text>
</comment>
<sequence length="89" mass="10133">MYKFLATLVLVIFLSGCNGTSGDEFTISGKVTAIDKDKQYVYVDKQAPIKYEKYDELEIGQQVTFVLNNTNKDDVWDPETIKVKSFKTP</sequence>
<dbReference type="RefSeq" id="WP_191205900.1">
    <property type="nucleotide sequence ID" value="NZ_JACXZA010000006.1"/>
</dbReference>
<name>A0ABR8N2V5_9BACL</name>
<reference evidence="1 2" key="1">
    <citation type="submission" date="2020-09" db="EMBL/GenBank/DDBJ databases">
        <title>Paenibacillus sp. strain PR3 16S rRNA gene Genome sequencing and assembly.</title>
        <authorList>
            <person name="Kim J."/>
        </authorList>
    </citation>
    <scope>NUCLEOTIDE SEQUENCE [LARGE SCALE GENOMIC DNA]</scope>
    <source>
        <strain evidence="1 2">PR3</strain>
    </source>
</reference>
<keyword evidence="2" id="KW-1185">Reference proteome</keyword>
<dbReference type="Proteomes" id="UP000609346">
    <property type="component" value="Unassembled WGS sequence"/>
</dbReference>
<evidence type="ECO:0000313" key="2">
    <source>
        <dbReference type="Proteomes" id="UP000609346"/>
    </source>
</evidence>
<evidence type="ECO:0000313" key="1">
    <source>
        <dbReference type="EMBL" id="MBD3921606.1"/>
    </source>
</evidence>
<dbReference type="EMBL" id="JACXZA010000006">
    <property type="protein sequence ID" value="MBD3921606.1"/>
    <property type="molecule type" value="Genomic_DNA"/>
</dbReference>
<protein>
    <recommendedName>
        <fullName evidence="3">DUF3221 domain-containing protein</fullName>
    </recommendedName>
</protein>
<proteinExistence type="predicted"/>
<dbReference type="PROSITE" id="PS51257">
    <property type="entry name" value="PROKAR_LIPOPROTEIN"/>
    <property type="match status" value="1"/>
</dbReference>
<evidence type="ECO:0008006" key="3">
    <source>
        <dbReference type="Google" id="ProtNLM"/>
    </source>
</evidence>
<accession>A0ABR8N2V5</accession>
<gene>
    <name evidence="1" type="ORF">H8B09_22750</name>
</gene>